<accession>A0A9D5CV95</accession>
<evidence type="ECO:0000256" key="2">
    <source>
        <dbReference type="ARBA" id="ARBA00022737"/>
    </source>
</evidence>
<dbReference type="EMBL" id="JAGGNH010000002">
    <property type="protein sequence ID" value="KAJ0980346.1"/>
    <property type="molecule type" value="Genomic_DNA"/>
</dbReference>
<evidence type="ECO:0000256" key="3">
    <source>
        <dbReference type="ARBA" id="ARBA00022837"/>
    </source>
</evidence>
<dbReference type="SMART" id="SM00054">
    <property type="entry name" value="EFh"/>
    <property type="match status" value="3"/>
</dbReference>
<keyword evidence="6" id="KW-1185">Reference proteome</keyword>
<protein>
    <recommendedName>
        <fullName evidence="4">EF-hand domain-containing protein</fullName>
    </recommendedName>
</protein>
<dbReference type="InterPro" id="IPR018247">
    <property type="entry name" value="EF_Hand_1_Ca_BS"/>
</dbReference>
<evidence type="ECO:0000259" key="4">
    <source>
        <dbReference type="PROSITE" id="PS50222"/>
    </source>
</evidence>
<reference evidence="5" key="2">
    <citation type="journal article" date="2022" name="Hortic Res">
        <title>The genome of Dioscorea zingiberensis sheds light on the biosynthesis, origin and evolution of the medicinally important diosgenin saponins.</title>
        <authorList>
            <person name="Li Y."/>
            <person name="Tan C."/>
            <person name="Li Z."/>
            <person name="Guo J."/>
            <person name="Li S."/>
            <person name="Chen X."/>
            <person name="Wang C."/>
            <person name="Dai X."/>
            <person name="Yang H."/>
            <person name="Song W."/>
            <person name="Hou L."/>
            <person name="Xu J."/>
            <person name="Tong Z."/>
            <person name="Xu A."/>
            <person name="Yuan X."/>
            <person name="Wang W."/>
            <person name="Yang Q."/>
            <person name="Chen L."/>
            <person name="Sun Z."/>
            <person name="Wang K."/>
            <person name="Pan B."/>
            <person name="Chen J."/>
            <person name="Bao Y."/>
            <person name="Liu F."/>
            <person name="Qi X."/>
            <person name="Gang D.R."/>
            <person name="Wen J."/>
            <person name="Li J."/>
        </authorList>
    </citation>
    <scope>NUCLEOTIDE SEQUENCE</scope>
    <source>
        <strain evidence="5">Dzin_1.0</strain>
    </source>
</reference>
<comment type="caution">
    <text evidence="5">The sequence shown here is derived from an EMBL/GenBank/DDBJ whole genome shotgun (WGS) entry which is preliminary data.</text>
</comment>
<reference evidence="5" key="1">
    <citation type="submission" date="2021-03" db="EMBL/GenBank/DDBJ databases">
        <authorList>
            <person name="Li Z."/>
            <person name="Yang C."/>
        </authorList>
    </citation>
    <scope>NUCLEOTIDE SEQUENCE</scope>
    <source>
        <strain evidence="5">Dzin_1.0</strain>
        <tissue evidence="5">Leaf</tissue>
    </source>
</reference>
<feature type="domain" description="EF-hand" evidence="4">
    <location>
        <begin position="47"/>
        <end position="82"/>
    </location>
</feature>
<dbReference type="InterPro" id="IPR011992">
    <property type="entry name" value="EF-hand-dom_pair"/>
</dbReference>
<dbReference type="SUPFAM" id="SSF47473">
    <property type="entry name" value="EF-hand"/>
    <property type="match status" value="1"/>
</dbReference>
<dbReference type="InterPro" id="IPR039647">
    <property type="entry name" value="EF_hand_pair_protein_CML-like"/>
</dbReference>
<sequence>MANIVLLKPSKWLYNKSMKKLTLPQLCRPTTPSAVSVPPTKPKLKTKIAEELREVFRHLDSDKDGKISAEELRNFLAGVGEEVSVSVAEAAIDGLDSGGDGKLEFEDFVALMEMKSGSGGDDEEELELKMAFEVFEGVKGCGRITAKGVQRVLRWIGEERSLRDCEAMIRAYDLDGNGELDFHEFHSMMTFSLTHS</sequence>
<gene>
    <name evidence="5" type="ORF">J5N97_008601</name>
</gene>
<dbReference type="PROSITE" id="PS50222">
    <property type="entry name" value="EF_HAND_2"/>
    <property type="match status" value="3"/>
</dbReference>
<evidence type="ECO:0000313" key="5">
    <source>
        <dbReference type="EMBL" id="KAJ0980346.1"/>
    </source>
</evidence>
<evidence type="ECO:0000256" key="1">
    <source>
        <dbReference type="ARBA" id="ARBA00022723"/>
    </source>
</evidence>
<name>A0A9D5CV95_9LILI</name>
<dbReference type="FunFam" id="1.10.238.10:FF:000003">
    <property type="entry name" value="Calmodulin A"/>
    <property type="match status" value="1"/>
</dbReference>
<dbReference type="Pfam" id="PF13499">
    <property type="entry name" value="EF-hand_7"/>
    <property type="match status" value="1"/>
</dbReference>
<dbReference type="PROSITE" id="PS00018">
    <property type="entry name" value="EF_HAND_1"/>
    <property type="match status" value="2"/>
</dbReference>
<dbReference type="PANTHER" id="PTHR10891">
    <property type="entry name" value="EF-HAND CALCIUM-BINDING DOMAIN CONTAINING PROTEIN"/>
    <property type="match status" value="1"/>
</dbReference>
<evidence type="ECO:0000313" key="6">
    <source>
        <dbReference type="Proteomes" id="UP001085076"/>
    </source>
</evidence>
<dbReference type="Pfam" id="PF00036">
    <property type="entry name" value="EF-hand_1"/>
    <property type="match status" value="1"/>
</dbReference>
<feature type="domain" description="EF-hand" evidence="4">
    <location>
        <begin position="83"/>
        <end position="118"/>
    </location>
</feature>
<keyword evidence="1" id="KW-0479">Metal-binding</keyword>
<organism evidence="5 6">
    <name type="scientific">Dioscorea zingiberensis</name>
    <dbReference type="NCBI Taxonomy" id="325984"/>
    <lineage>
        <taxon>Eukaryota</taxon>
        <taxon>Viridiplantae</taxon>
        <taxon>Streptophyta</taxon>
        <taxon>Embryophyta</taxon>
        <taxon>Tracheophyta</taxon>
        <taxon>Spermatophyta</taxon>
        <taxon>Magnoliopsida</taxon>
        <taxon>Liliopsida</taxon>
        <taxon>Dioscoreales</taxon>
        <taxon>Dioscoreaceae</taxon>
        <taxon>Dioscorea</taxon>
    </lineage>
</organism>
<dbReference type="InterPro" id="IPR002048">
    <property type="entry name" value="EF_hand_dom"/>
</dbReference>
<feature type="domain" description="EF-hand" evidence="4">
    <location>
        <begin position="160"/>
        <end position="195"/>
    </location>
</feature>
<dbReference type="AlphaFoldDB" id="A0A9D5CV95"/>
<proteinExistence type="predicted"/>
<dbReference type="GO" id="GO:0005509">
    <property type="term" value="F:calcium ion binding"/>
    <property type="evidence" value="ECO:0007669"/>
    <property type="project" value="InterPro"/>
</dbReference>
<dbReference type="CDD" id="cd00051">
    <property type="entry name" value="EFh"/>
    <property type="match status" value="1"/>
</dbReference>
<dbReference type="Proteomes" id="UP001085076">
    <property type="component" value="Miscellaneous, Linkage group lg02"/>
</dbReference>
<dbReference type="OrthoDB" id="26525at2759"/>
<keyword evidence="2" id="KW-0677">Repeat</keyword>
<dbReference type="Gene3D" id="1.10.238.10">
    <property type="entry name" value="EF-hand"/>
    <property type="match status" value="2"/>
</dbReference>
<keyword evidence="3" id="KW-0106">Calcium</keyword>